<dbReference type="Gene3D" id="3.40.50.1220">
    <property type="entry name" value="TPP-binding domain"/>
    <property type="match status" value="1"/>
</dbReference>
<dbReference type="PANTHER" id="PTHR43153:SF1">
    <property type="entry name" value="ELECTRON TRANSFER FLAVOPROTEIN SUBUNIT ALPHA, MITOCHONDRIAL"/>
    <property type="match status" value="1"/>
</dbReference>
<dbReference type="Gene3D" id="3.40.50.620">
    <property type="entry name" value="HUPs"/>
    <property type="match status" value="1"/>
</dbReference>
<dbReference type="Proteomes" id="UP000631114">
    <property type="component" value="Unassembled WGS sequence"/>
</dbReference>
<name>A0A835LRV8_9MAGN</name>
<sequence length="351" mass="39241">MLISLCRVCDGVLNLIDSPLGMLSVSVVYTFVNVSGGQIVSTVMCIMDWHGLLLSIMNWWLGVQQKGEIHTNVVYEYLLYLGDKYYNWQRTSFLGFLDHVFLEQVLSISLARFLYSGFFDQVRPFTKQLHTLLPHSILPYLRYLWLILDKLSHPLAKPWAELVHLVQKKRPIYAGNALCTVRYTGVDPCMLTIRSTSFPVPHISSDSKWDAAPVSQVDISTYSEDTLGKSRYLKHTSQDTERPDLGSARAVVTGSRALKSPENFRLLEKLAEKLGAAGLIDSCSSFSRANILSLLQASTVQSAVDLNIPSQIAVVAFSIVQLVGITAVMSQVAWQVFAIFVPVIGTCIWYQ</sequence>
<evidence type="ECO:0000313" key="3">
    <source>
        <dbReference type="Proteomes" id="UP000631114"/>
    </source>
</evidence>
<feature type="transmembrane region" description="Helical" evidence="1">
    <location>
        <begin position="306"/>
        <end position="326"/>
    </location>
</feature>
<dbReference type="InterPro" id="IPR014729">
    <property type="entry name" value="Rossmann-like_a/b/a_fold"/>
</dbReference>
<evidence type="ECO:0000256" key="1">
    <source>
        <dbReference type="SAM" id="Phobius"/>
    </source>
</evidence>
<dbReference type="AlphaFoldDB" id="A0A835LRV8"/>
<feature type="transmembrane region" description="Helical" evidence="1">
    <location>
        <begin position="332"/>
        <end position="350"/>
    </location>
</feature>
<protein>
    <submittedName>
        <fullName evidence="2">Uncharacterized protein</fullName>
    </submittedName>
</protein>
<dbReference type="InterPro" id="IPR001308">
    <property type="entry name" value="ETF_a/FixB"/>
</dbReference>
<evidence type="ECO:0000313" key="2">
    <source>
        <dbReference type="EMBL" id="KAF9602587.1"/>
    </source>
</evidence>
<dbReference type="PANTHER" id="PTHR43153">
    <property type="entry name" value="ELECTRON TRANSFER FLAVOPROTEIN ALPHA"/>
    <property type="match status" value="1"/>
</dbReference>
<reference evidence="2 3" key="1">
    <citation type="submission" date="2020-10" db="EMBL/GenBank/DDBJ databases">
        <title>The Coptis chinensis genome and diversification of protoberbering-type alkaloids.</title>
        <authorList>
            <person name="Wang B."/>
            <person name="Shu S."/>
            <person name="Song C."/>
            <person name="Liu Y."/>
        </authorList>
    </citation>
    <scope>NUCLEOTIDE SEQUENCE [LARGE SCALE GENOMIC DNA]</scope>
    <source>
        <strain evidence="2">HL-2020</strain>
        <tissue evidence="2">Leaf</tissue>
    </source>
</reference>
<organism evidence="2 3">
    <name type="scientific">Coptis chinensis</name>
    <dbReference type="NCBI Taxonomy" id="261450"/>
    <lineage>
        <taxon>Eukaryota</taxon>
        <taxon>Viridiplantae</taxon>
        <taxon>Streptophyta</taxon>
        <taxon>Embryophyta</taxon>
        <taxon>Tracheophyta</taxon>
        <taxon>Spermatophyta</taxon>
        <taxon>Magnoliopsida</taxon>
        <taxon>Ranunculales</taxon>
        <taxon>Ranunculaceae</taxon>
        <taxon>Coptidoideae</taxon>
        <taxon>Coptis</taxon>
    </lineage>
</organism>
<dbReference type="SUPFAM" id="SSF52402">
    <property type="entry name" value="Adenine nucleotide alpha hydrolases-like"/>
    <property type="match status" value="1"/>
</dbReference>
<keyword evidence="1" id="KW-1133">Transmembrane helix</keyword>
<gene>
    <name evidence="2" type="ORF">IFM89_029886</name>
</gene>
<accession>A0A835LRV8</accession>
<dbReference type="GO" id="GO:0033539">
    <property type="term" value="P:fatty acid beta-oxidation using acyl-CoA dehydrogenase"/>
    <property type="evidence" value="ECO:0007669"/>
    <property type="project" value="TreeGrafter"/>
</dbReference>
<proteinExistence type="predicted"/>
<comment type="caution">
    <text evidence="2">The sequence shown here is derived from an EMBL/GenBank/DDBJ whole genome shotgun (WGS) entry which is preliminary data.</text>
</comment>
<dbReference type="GO" id="GO:0050660">
    <property type="term" value="F:flavin adenine dinucleotide binding"/>
    <property type="evidence" value="ECO:0007669"/>
    <property type="project" value="InterPro"/>
</dbReference>
<dbReference type="GO" id="GO:0009055">
    <property type="term" value="F:electron transfer activity"/>
    <property type="evidence" value="ECO:0007669"/>
    <property type="project" value="InterPro"/>
</dbReference>
<dbReference type="GO" id="GO:0005739">
    <property type="term" value="C:mitochondrion"/>
    <property type="evidence" value="ECO:0007669"/>
    <property type="project" value="TreeGrafter"/>
</dbReference>
<dbReference type="EMBL" id="JADFTS010000006">
    <property type="protein sequence ID" value="KAF9602587.1"/>
    <property type="molecule type" value="Genomic_DNA"/>
</dbReference>
<keyword evidence="1" id="KW-0472">Membrane</keyword>
<feature type="transmembrane region" description="Helical" evidence="1">
    <location>
        <begin position="38"/>
        <end position="61"/>
    </location>
</feature>
<keyword evidence="3" id="KW-1185">Reference proteome</keyword>
<keyword evidence="1" id="KW-0812">Transmembrane</keyword>
<feature type="non-terminal residue" evidence="2">
    <location>
        <position position="351"/>
    </location>
</feature>
<dbReference type="OrthoDB" id="1715808at2759"/>
<feature type="transmembrane region" description="Helical" evidence="1">
    <location>
        <begin position="12"/>
        <end position="32"/>
    </location>
</feature>